<dbReference type="SUPFAM" id="SSF57850">
    <property type="entry name" value="RING/U-box"/>
    <property type="match status" value="1"/>
</dbReference>
<dbReference type="OrthoDB" id="25761at2759"/>
<comment type="subcellular location">
    <subcellularLocation>
        <location evidence="2 14">Nucleus</location>
    </subcellularLocation>
</comment>
<keyword evidence="6 13" id="KW-0479">Metal-binding</keyword>
<dbReference type="PANTHER" id="PTHR12930">
    <property type="entry name" value="ZINC FINGER PROTEIN 183"/>
    <property type="match status" value="1"/>
</dbReference>
<comment type="function">
    <text evidence="1 14">Involved in pre-mRNA splicing.</text>
</comment>
<feature type="zinc finger region" description="C3H1-type" evidence="13">
    <location>
        <begin position="118"/>
        <end position="146"/>
    </location>
</feature>
<keyword evidence="8 13" id="KW-0863">Zinc-finger</keyword>
<evidence type="ECO:0000256" key="7">
    <source>
        <dbReference type="ARBA" id="ARBA00022728"/>
    </source>
</evidence>
<accession>A0A1G4KDY6</accession>
<proteinExistence type="inferred from homology"/>
<name>A0A1G4KDY6_9SACH</name>
<evidence type="ECO:0000256" key="12">
    <source>
        <dbReference type="ARBA" id="ARBA00023242"/>
    </source>
</evidence>
<evidence type="ECO:0000313" key="19">
    <source>
        <dbReference type="Proteomes" id="UP000191144"/>
    </source>
</evidence>
<keyword evidence="5 14" id="KW-0507">mRNA processing</keyword>
<evidence type="ECO:0000256" key="8">
    <source>
        <dbReference type="ARBA" id="ARBA00022771"/>
    </source>
</evidence>
<comment type="similarity">
    <text evidence="3 14">Belongs to the CWC24 family.</text>
</comment>
<evidence type="ECO:0000256" key="6">
    <source>
        <dbReference type="ARBA" id="ARBA00022723"/>
    </source>
</evidence>
<dbReference type="AlphaFoldDB" id="A0A1G4KDY6"/>
<keyword evidence="19" id="KW-1185">Reference proteome</keyword>
<keyword evidence="9 13" id="KW-0862">Zinc</keyword>
<dbReference type="SMART" id="SM00356">
    <property type="entry name" value="ZnF_C3H1"/>
    <property type="match status" value="1"/>
</dbReference>
<evidence type="ECO:0000256" key="5">
    <source>
        <dbReference type="ARBA" id="ARBA00022664"/>
    </source>
</evidence>
<evidence type="ECO:0000256" key="10">
    <source>
        <dbReference type="ARBA" id="ARBA00023125"/>
    </source>
</evidence>
<dbReference type="SMART" id="SM00184">
    <property type="entry name" value="RING"/>
    <property type="match status" value="1"/>
</dbReference>
<evidence type="ECO:0000256" key="13">
    <source>
        <dbReference type="PROSITE-ProRule" id="PRU00723"/>
    </source>
</evidence>
<feature type="compositionally biased region" description="Low complexity" evidence="15">
    <location>
        <begin position="90"/>
        <end position="101"/>
    </location>
</feature>
<dbReference type="InterPro" id="IPR036855">
    <property type="entry name" value="Znf_CCCH_sf"/>
</dbReference>
<feature type="domain" description="C3H1-type" evidence="17">
    <location>
        <begin position="118"/>
        <end position="146"/>
    </location>
</feature>
<protein>
    <recommendedName>
        <fullName evidence="4 14">Pre-mRNA-splicing factor CWC24</fullName>
    </recommendedName>
</protein>
<dbReference type="GO" id="GO:0006397">
    <property type="term" value="P:mRNA processing"/>
    <property type="evidence" value="ECO:0007669"/>
    <property type="project" value="UniProtKB-KW"/>
</dbReference>
<dbReference type="InterPro" id="IPR000571">
    <property type="entry name" value="Znf_CCCH"/>
</dbReference>
<sequence length="237" mass="26422">MFKKRTVRQDQNVTKRKKLTACPEITVVDSKANKVSSSPKSSCSSSPGLNDAQDTDSKDESPKRGISVDSNEVQALKTVEKTGNAEKTATSSTPSISLSSLDPAQKNQSNLKSTLYMDYQPDVCKDYKQTGYCGYGDSCKFLHARDDFKSGWKLNQDWKIDFSKEEVKKMEEIPFKCVICKQDYKNPVVTNCKHYFCGACFANRAKTTTKCFVCSQDTGGVARVAKDLQKILKKQTP</sequence>
<evidence type="ECO:0000256" key="15">
    <source>
        <dbReference type="SAM" id="MobiDB-lite"/>
    </source>
</evidence>
<dbReference type="FunFam" id="4.10.1000.10:FF:000041">
    <property type="entry name" value="Pre-mRNA-splicing factor CWC24"/>
    <property type="match status" value="1"/>
</dbReference>
<dbReference type="CDD" id="cd16539">
    <property type="entry name" value="RING-HC_RNF113A_B"/>
    <property type="match status" value="1"/>
</dbReference>
<keyword evidence="10 14" id="KW-0238">DNA-binding</keyword>
<dbReference type="Gene3D" id="4.10.1000.10">
    <property type="entry name" value="Zinc finger, CCCH-type"/>
    <property type="match status" value="1"/>
</dbReference>
<dbReference type="PROSITE" id="PS50103">
    <property type="entry name" value="ZF_C3H1"/>
    <property type="match status" value="1"/>
</dbReference>
<evidence type="ECO:0000259" key="16">
    <source>
        <dbReference type="PROSITE" id="PS50089"/>
    </source>
</evidence>
<evidence type="ECO:0000256" key="9">
    <source>
        <dbReference type="ARBA" id="ARBA00022833"/>
    </source>
</evidence>
<evidence type="ECO:0000256" key="3">
    <source>
        <dbReference type="ARBA" id="ARBA00009161"/>
    </source>
</evidence>
<evidence type="ECO:0000256" key="11">
    <source>
        <dbReference type="ARBA" id="ARBA00023187"/>
    </source>
</evidence>
<feature type="domain" description="RING-type" evidence="16">
    <location>
        <begin position="177"/>
        <end position="215"/>
    </location>
</feature>
<dbReference type="PROSITE" id="PS50089">
    <property type="entry name" value="ZF_RING_2"/>
    <property type="match status" value="1"/>
</dbReference>
<dbReference type="GO" id="GO:0003677">
    <property type="term" value="F:DNA binding"/>
    <property type="evidence" value="ECO:0007669"/>
    <property type="project" value="UniProtKB-UniRule"/>
</dbReference>
<evidence type="ECO:0000256" key="4">
    <source>
        <dbReference type="ARBA" id="ARBA00020647"/>
    </source>
</evidence>
<dbReference type="GO" id="GO:0005684">
    <property type="term" value="C:U2-type spliceosomal complex"/>
    <property type="evidence" value="ECO:0007669"/>
    <property type="project" value="TreeGrafter"/>
</dbReference>
<dbReference type="Proteomes" id="UP000191144">
    <property type="component" value="Chromosome H"/>
</dbReference>
<dbReference type="Pfam" id="PF13920">
    <property type="entry name" value="zf-C3HC4_3"/>
    <property type="match status" value="1"/>
</dbReference>
<dbReference type="GO" id="GO:0034247">
    <property type="term" value="P:snoRNA splicing"/>
    <property type="evidence" value="ECO:0007669"/>
    <property type="project" value="TreeGrafter"/>
</dbReference>
<dbReference type="Pfam" id="PF00642">
    <property type="entry name" value="zf-CCCH"/>
    <property type="match status" value="1"/>
</dbReference>
<feature type="region of interest" description="Disordered" evidence="15">
    <location>
        <begin position="1"/>
        <end position="104"/>
    </location>
</feature>
<keyword evidence="7 14" id="KW-0747">Spliceosome</keyword>
<keyword evidence="11 14" id="KW-0508">mRNA splicing</keyword>
<dbReference type="EMBL" id="LT598480">
    <property type="protein sequence ID" value="SCV02722.1"/>
    <property type="molecule type" value="Genomic_DNA"/>
</dbReference>
<dbReference type="InterPro" id="IPR013083">
    <property type="entry name" value="Znf_RING/FYVE/PHD"/>
</dbReference>
<dbReference type="GO" id="GO:0008270">
    <property type="term" value="F:zinc ion binding"/>
    <property type="evidence" value="ECO:0007669"/>
    <property type="project" value="UniProtKB-KW"/>
</dbReference>
<dbReference type="PANTHER" id="PTHR12930:SF0">
    <property type="entry name" value="RING FINGER PROTEIN 113B"/>
    <property type="match status" value="1"/>
</dbReference>
<evidence type="ECO:0000313" key="18">
    <source>
        <dbReference type="EMBL" id="SCV02722.1"/>
    </source>
</evidence>
<dbReference type="SUPFAM" id="SSF90229">
    <property type="entry name" value="CCCH zinc finger"/>
    <property type="match status" value="1"/>
</dbReference>
<gene>
    <name evidence="18" type="ORF">LAME_0H04566G</name>
</gene>
<evidence type="ECO:0000259" key="17">
    <source>
        <dbReference type="PROSITE" id="PS50103"/>
    </source>
</evidence>
<organism evidence="18 19">
    <name type="scientific">Lachancea meyersii CBS 8951</name>
    <dbReference type="NCBI Taxonomy" id="1266667"/>
    <lineage>
        <taxon>Eukaryota</taxon>
        <taxon>Fungi</taxon>
        <taxon>Dikarya</taxon>
        <taxon>Ascomycota</taxon>
        <taxon>Saccharomycotina</taxon>
        <taxon>Saccharomycetes</taxon>
        <taxon>Saccharomycetales</taxon>
        <taxon>Saccharomycetaceae</taxon>
        <taxon>Lachancea</taxon>
    </lineage>
</organism>
<evidence type="ECO:0000256" key="2">
    <source>
        <dbReference type="ARBA" id="ARBA00004123"/>
    </source>
</evidence>
<evidence type="ECO:0000256" key="14">
    <source>
        <dbReference type="RuleBase" id="RU367110"/>
    </source>
</evidence>
<dbReference type="InterPro" id="IPR001841">
    <property type="entry name" value="Znf_RING"/>
</dbReference>
<dbReference type="Gene3D" id="3.30.40.10">
    <property type="entry name" value="Zinc/RING finger domain, C3HC4 (zinc finger)"/>
    <property type="match status" value="1"/>
</dbReference>
<dbReference type="InterPro" id="IPR039971">
    <property type="entry name" value="CWC24-like"/>
</dbReference>
<feature type="compositionally biased region" description="Low complexity" evidence="15">
    <location>
        <begin position="33"/>
        <end position="46"/>
    </location>
</feature>
<reference evidence="19" key="1">
    <citation type="submission" date="2016-03" db="EMBL/GenBank/DDBJ databases">
        <authorList>
            <person name="Devillers Hugo."/>
        </authorList>
    </citation>
    <scope>NUCLEOTIDE SEQUENCE [LARGE SCALE GENOMIC DNA]</scope>
</reference>
<keyword evidence="12 14" id="KW-0539">Nucleus</keyword>
<comment type="subunit">
    <text evidence="14">Associated with the spliceosome.</text>
</comment>
<evidence type="ECO:0000256" key="1">
    <source>
        <dbReference type="ARBA" id="ARBA00003777"/>
    </source>
</evidence>